<organism evidence="3 4">
    <name type="scientific">Funneliformis caledonium</name>
    <dbReference type="NCBI Taxonomy" id="1117310"/>
    <lineage>
        <taxon>Eukaryota</taxon>
        <taxon>Fungi</taxon>
        <taxon>Fungi incertae sedis</taxon>
        <taxon>Mucoromycota</taxon>
        <taxon>Glomeromycotina</taxon>
        <taxon>Glomeromycetes</taxon>
        <taxon>Glomerales</taxon>
        <taxon>Glomeraceae</taxon>
        <taxon>Funneliformis</taxon>
    </lineage>
</organism>
<dbReference type="PANTHER" id="PTHR14332">
    <property type="entry name" value="DISRUPTED IN SCHIZOPHRENIA 1 PROTEIN"/>
    <property type="match status" value="1"/>
</dbReference>
<accession>A0A9N8YLI9</accession>
<feature type="coiled-coil region" evidence="1">
    <location>
        <begin position="618"/>
        <end position="648"/>
    </location>
</feature>
<dbReference type="PANTHER" id="PTHR14332:SF3">
    <property type="entry name" value="DISRUPTED IN SCHIZOPHRENIA 1 PROTEIN"/>
    <property type="match status" value="1"/>
</dbReference>
<feature type="coiled-coil region" evidence="1">
    <location>
        <begin position="192"/>
        <end position="219"/>
    </location>
</feature>
<evidence type="ECO:0000259" key="2">
    <source>
        <dbReference type="Pfam" id="PF02151"/>
    </source>
</evidence>
<keyword evidence="1" id="KW-0175">Coiled coil</keyword>
<dbReference type="GO" id="GO:0005815">
    <property type="term" value="C:microtubule organizing center"/>
    <property type="evidence" value="ECO:0007669"/>
    <property type="project" value="TreeGrafter"/>
</dbReference>
<proteinExistence type="predicted"/>
<dbReference type="EMBL" id="CAJVPQ010000015">
    <property type="protein sequence ID" value="CAG8437082.1"/>
    <property type="molecule type" value="Genomic_DNA"/>
</dbReference>
<dbReference type="Pfam" id="PF02151">
    <property type="entry name" value="UVR"/>
    <property type="match status" value="1"/>
</dbReference>
<sequence length="775" mass="89809">MGDLFSSSTEEYDLFADVNVKTDIRRSNTQHQRVSSVPNSPEQTIYKWQVHNKRMVNSIAGNLSEIPLKSNDVSPSISTATTTQTSAFGFISKPASKKSPRATERVSSSPFENSILFEKSRSNLNESTVFQLSSEDMLSFSVPNNGQQEPAFQAQNLSNSLNPMKSRRISSKTNKVSLEELDINMESKTNIKVETNNNMGNTELELSRMEEELQQILNIQSNVFQRKNLIYEQLAENFERVESLEINQTNALSSEDYAKADKLTHEIQEIHHKINNLRGVLPGLDQTLNELREKQVDYLKSKADIRRILEKELKKKKNEHIEACKLYDVDIEKLRNVETKKIISVREEIEKAKSEIVFDEDLWSKSEAELNERIEDHCRDEKSERETLSKKREDIRAEIKELMLRIERLRADENGYSKQISDIDLKIGSIASEYSSEREGLLREKNELDNRKRELEIKSGHVEEMDNQLHNRLDNYQKQRELSQEELTLLEKRIGEMGTMSKIHREEAIEIEKLIEHLRSRAQRNLDCEKEISEIRAQMEKYDVEVRRLTSKVMHDKQTYSNVQQDISTIDTQIPALEEQKILAAVGRDFKSAARFATRIKDLQSTRDERTKFLKTKCSSLEQDQEDLKVARKKLEEYHSKLIEVEKNTGSDMFEELNESLLQHRSRYDVVSQRNFPILVSLLRNEIKGLECCINQIKARYGLSNSKIQSNQLENFQEVIVKSKVDFNESTNLIGNDSTRLEELEAKLQEAASREDYVLAEQLQNEINSLTSDNQ</sequence>
<dbReference type="InterPro" id="IPR026081">
    <property type="entry name" value="DISC1"/>
</dbReference>
<evidence type="ECO:0000256" key="1">
    <source>
        <dbReference type="SAM" id="Coils"/>
    </source>
</evidence>
<dbReference type="InterPro" id="IPR001943">
    <property type="entry name" value="UVR_dom"/>
</dbReference>
<keyword evidence="4" id="KW-1185">Reference proteome</keyword>
<comment type="caution">
    <text evidence="3">The sequence shown here is derived from an EMBL/GenBank/DDBJ whole genome shotgun (WGS) entry which is preliminary data.</text>
</comment>
<feature type="coiled-coil region" evidence="1">
    <location>
        <begin position="525"/>
        <end position="552"/>
    </location>
</feature>
<dbReference type="GO" id="GO:0045111">
    <property type="term" value="C:intermediate filament cytoskeleton"/>
    <property type="evidence" value="ECO:0007669"/>
    <property type="project" value="TreeGrafter"/>
</dbReference>
<feature type="domain" description="UVR" evidence="2">
    <location>
        <begin position="740"/>
        <end position="770"/>
    </location>
</feature>
<reference evidence="3" key="1">
    <citation type="submission" date="2021-06" db="EMBL/GenBank/DDBJ databases">
        <authorList>
            <person name="Kallberg Y."/>
            <person name="Tangrot J."/>
            <person name="Rosling A."/>
        </authorList>
    </citation>
    <scope>NUCLEOTIDE SEQUENCE</scope>
    <source>
        <strain evidence="3">UK204</strain>
    </source>
</reference>
<feature type="coiled-coil region" evidence="1">
    <location>
        <begin position="734"/>
        <end position="761"/>
    </location>
</feature>
<feature type="coiled-coil region" evidence="1">
    <location>
        <begin position="371"/>
        <end position="493"/>
    </location>
</feature>
<name>A0A9N8YLI9_9GLOM</name>
<dbReference type="OrthoDB" id="2416276at2759"/>
<dbReference type="GO" id="GO:0005874">
    <property type="term" value="C:microtubule"/>
    <property type="evidence" value="ECO:0007669"/>
    <property type="project" value="TreeGrafter"/>
</dbReference>
<evidence type="ECO:0000313" key="4">
    <source>
        <dbReference type="Proteomes" id="UP000789570"/>
    </source>
</evidence>
<evidence type="ECO:0000313" key="3">
    <source>
        <dbReference type="EMBL" id="CAG8437082.1"/>
    </source>
</evidence>
<dbReference type="Proteomes" id="UP000789570">
    <property type="component" value="Unassembled WGS sequence"/>
</dbReference>
<dbReference type="AlphaFoldDB" id="A0A9N8YLI9"/>
<protein>
    <submittedName>
        <fullName evidence="3">2385_t:CDS:1</fullName>
    </submittedName>
</protein>
<gene>
    <name evidence="3" type="ORF">FCALED_LOCUS196</name>
</gene>